<protein>
    <submittedName>
        <fullName evidence="8">TM0106 family RecB-like putative nuclease</fullName>
    </submittedName>
</protein>
<dbReference type="InterPro" id="IPR050534">
    <property type="entry name" value="Coronavir_polyprotein_1ab"/>
</dbReference>
<evidence type="ECO:0000256" key="3">
    <source>
        <dbReference type="ARBA" id="ARBA00022806"/>
    </source>
</evidence>
<dbReference type="SUPFAM" id="SSF52540">
    <property type="entry name" value="P-loop containing nucleoside triphosphate hydrolases"/>
    <property type="match status" value="1"/>
</dbReference>
<keyword evidence="1" id="KW-0547">Nucleotide-binding</keyword>
<keyword evidence="4" id="KW-0067">ATP-binding</keyword>
<dbReference type="InterPro" id="IPR012337">
    <property type="entry name" value="RNaseH-like_sf"/>
</dbReference>
<evidence type="ECO:0000256" key="4">
    <source>
        <dbReference type="ARBA" id="ARBA00022840"/>
    </source>
</evidence>
<gene>
    <name evidence="8" type="ORF">GCM10009851_03230</name>
</gene>
<evidence type="ECO:0000256" key="2">
    <source>
        <dbReference type="ARBA" id="ARBA00022801"/>
    </source>
</evidence>
<dbReference type="Pfam" id="PF13087">
    <property type="entry name" value="AAA_12"/>
    <property type="match status" value="1"/>
</dbReference>
<dbReference type="PANTHER" id="PTHR43788">
    <property type="entry name" value="DNA2/NAM7 HELICASE FAMILY MEMBER"/>
    <property type="match status" value="1"/>
</dbReference>
<evidence type="ECO:0000313" key="9">
    <source>
        <dbReference type="Proteomes" id="UP001500929"/>
    </source>
</evidence>
<dbReference type="EMBL" id="BAAAQY010000001">
    <property type="protein sequence ID" value="GAA2223417.1"/>
    <property type="molecule type" value="Genomic_DNA"/>
</dbReference>
<evidence type="ECO:0000256" key="5">
    <source>
        <dbReference type="SAM" id="MobiDB-lite"/>
    </source>
</evidence>
<keyword evidence="3" id="KW-0347">Helicase</keyword>
<evidence type="ECO:0000256" key="1">
    <source>
        <dbReference type="ARBA" id="ARBA00022741"/>
    </source>
</evidence>
<evidence type="ECO:0000259" key="7">
    <source>
        <dbReference type="Pfam" id="PF13482"/>
    </source>
</evidence>
<accession>A0ABP5Q224</accession>
<dbReference type="SUPFAM" id="SSF53098">
    <property type="entry name" value="Ribonuclease H-like"/>
    <property type="match status" value="1"/>
</dbReference>
<dbReference type="InterPro" id="IPR027417">
    <property type="entry name" value="P-loop_NTPase"/>
</dbReference>
<name>A0ABP5Q224_9MICO</name>
<dbReference type="PANTHER" id="PTHR43788:SF8">
    <property type="entry name" value="DNA-BINDING PROTEIN SMUBP-2"/>
    <property type="match status" value="1"/>
</dbReference>
<dbReference type="Pfam" id="PF13482">
    <property type="entry name" value="RNase_H_2"/>
    <property type="match status" value="1"/>
</dbReference>
<dbReference type="InterPro" id="IPR019993">
    <property type="entry name" value="RecB_nuclease_TM0106_put"/>
</dbReference>
<reference evidence="9" key="1">
    <citation type="journal article" date="2019" name="Int. J. Syst. Evol. Microbiol.">
        <title>The Global Catalogue of Microorganisms (GCM) 10K type strain sequencing project: providing services to taxonomists for standard genome sequencing and annotation.</title>
        <authorList>
            <consortium name="The Broad Institute Genomics Platform"/>
            <consortium name="The Broad Institute Genome Sequencing Center for Infectious Disease"/>
            <person name="Wu L."/>
            <person name="Ma J."/>
        </authorList>
    </citation>
    <scope>NUCLEOTIDE SEQUENCE [LARGE SCALE GENOMIC DNA]</scope>
    <source>
        <strain evidence="9">JCM 16117</strain>
    </source>
</reference>
<dbReference type="CDD" id="cd17934">
    <property type="entry name" value="DEXXQc_Upf1-like"/>
    <property type="match status" value="1"/>
</dbReference>
<proteinExistence type="predicted"/>
<dbReference type="Pfam" id="PF13604">
    <property type="entry name" value="AAA_30"/>
    <property type="match status" value="1"/>
</dbReference>
<dbReference type="Proteomes" id="UP001500929">
    <property type="component" value="Unassembled WGS sequence"/>
</dbReference>
<dbReference type="CDD" id="cd18808">
    <property type="entry name" value="SF1_C_Upf1"/>
    <property type="match status" value="1"/>
</dbReference>
<organism evidence="8 9">
    <name type="scientific">Herbiconiux moechotypicola</name>
    <dbReference type="NCBI Taxonomy" id="637393"/>
    <lineage>
        <taxon>Bacteria</taxon>
        <taxon>Bacillati</taxon>
        <taxon>Actinomycetota</taxon>
        <taxon>Actinomycetes</taxon>
        <taxon>Micrococcales</taxon>
        <taxon>Microbacteriaceae</taxon>
        <taxon>Herbiconiux</taxon>
    </lineage>
</organism>
<feature type="region of interest" description="Disordered" evidence="5">
    <location>
        <begin position="543"/>
        <end position="570"/>
    </location>
</feature>
<dbReference type="InterPro" id="IPR041679">
    <property type="entry name" value="DNA2/NAM7-like_C"/>
</dbReference>
<dbReference type="RefSeq" id="WP_259477736.1">
    <property type="nucleotide sequence ID" value="NZ_BAAAQY010000001.1"/>
</dbReference>
<keyword evidence="2" id="KW-0378">Hydrolase</keyword>
<dbReference type="NCBIfam" id="TIGR03491">
    <property type="entry name" value="TM0106 family RecB-like putative nuclease"/>
    <property type="match status" value="1"/>
</dbReference>
<dbReference type="InterPro" id="IPR047187">
    <property type="entry name" value="SF1_C_Upf1"/>
</dbReference>
<dbReference type="InterPro" id="IPR038720">
    <property type="entry name" value="YprB_RNase_H-like_dom"/>
</dbReference>
<keyword evidence="9" id="KW-1185">Reference proteome</keyword>
<dbReference type="Gene3D" id="3.40.50.300">
    <property type="entry name" value="P-loop containing nucleotide triphosphate hydrolases"/>
    <property type="match status" value="2"/>
</dbReference>
<evidence type="ECO:0000259" key="6">
    <source>
        <dbReference type="Pfam" id="PF13087"/>
    </source>
</evidence>
<evidence type="ECO:0000313" key="8">
    <source>
        <dbReference type="EMBL" id="GAA2223417.1"/>
    </source>
</evidence>
<sequence>MIVTPAPHDGAAAGDLTVLYSATDLTAAATCEFALVRRLDAKLGRCETPPDPDDPMLERAARLGDAHELRVLEEYRARFGPHDAAAGKGVAEIGRPPSASPELLSAAAAESVAALRAGADVVFQAAFFDGRFLGYADFLVREGDDAEGRPRYAVVDTKLARRAKVTALLQVAAYADQLAREGVPVSDEVHLLLGDGSTSTHRLRDLLPVYLDRRARLQTLLDSRLEAPAVEWGDPGYAVCGRCEVCAPEVEAHRDLLLVAGLRLAQRDRLRRAGLATIDALAASSGPVEGIGSAALEALRDQARMQVGGEGQSLRYRVYDAAPLAALPAADEGDVFFDFEGDPLHTEGDGREWGLDYLFGLVEHDPDRPGETVFRPFWAHDHAEEKEALRGFLDHVTERLRRHPGMHVYHYADYERAHLQALCARHGVGEEQLDELLRRGVLVDLYPLVRRSIRVSGRSYGLKKLEPLYMGDLLRESQVTTGADSITAYVDYTELRRAGREDPVAAEAARAQLQEIADYNEYDCLSTLRLRDWLHARAAENGVQPDPPLALRDPADEQEGPPTRGEAVAPFEPSGLHERLLAGRSLLPAAPGGGVSADQQALALAAAAIDYHRREEKSFWWEHYNRLDAPVHEWAEGRDVLVVSEARVERDWEVEPGRRAPRRQLVLRGELGPGSRLDRGATRRFLVYDPPHPWIAPRSRPSDRVAHDRTEVTAVTHAADGASLFHLSEGATVDAEPYTALPIALVPAAPPRTTGIQSAIAGWGRSLVESLPRFPSDPAVDLLRRRPPRLRQDAPIAGVLPARDPGSGEPLDPARRILDTLLALDDSYLAVQGPPGTGKTYTGAHVIAELVRRHGWTVGVVAQSHAVVENMLTAVVEAGLDPARVGKATGAAEPPFTALKPSTGLGSFLSDAARDGRGVVVGGTAWDFTNTSRVPRRRLDLLVVDEAGQYSLANTIAVSVAARRLLLIGDPQQLPQVSQGVHPEPVDLSALGWLSAGHEVLPERFGVFLDRSWRLHPALCEAVSELSYEGELHSAAPATLERRLDGVAPGLHPVPLEHDGDSTSSEAEARRVVEIAATLIGREWDDRGVRRPLGQTDLIVVAPYNAQVDLVRARLDEAGLAEVPVGTVDLFQGREAVVSIVTLAASSAVEVPRGIEFLLMKNRLNVAISRARWAAFLVHSPALAGHLPHTAEQLAALSGFLRLSRAAPSGPSRDG</sequence>
<feature type="domain" description="DNA2/NAM7 helicase-like C-terminal" evidence="6">
    <location>
        <begin position="1007"/>
        <end position="1178"/>
    </location>
</feature>
<feature type="domain" description="YprB ribonuclease H-like" evidence="7">
    <location>
        <begin position="335"/>
        <end position="534"/>
    </location>
</feature>
<comment type="caution">
    <text evidence="8">The sequence shown here is derived from an EMBL/GenBank/DDBJ whole genome shotgun (WGS) entry which is preliminary data.</text>
</comment>